<organism evidence="2 3">
    <name type="scientific">Naganishia liquefaciens</name>
    <dbReference type="NCBI Taxonomy" id="104408"/>
    <lineage>
        <taxon>Eukaryota</taxon>
        <taxon>Fungi</taxon>
        <taxon>Dikarya</taxon>
        <taxon>Basidiomycota</taxon>
        <taxon>Agaricomycotina</taxon>
        <taxon>Tremellomycetes</taxon>
        <taxon>Filobasidiales</taxon>
        <taxon>Filobasidiaceae</taxon>
        <taxon>Naganishia</taxon>
    </lineage>
</organism>
<sequence>MSLRHNCIDLDAFNDVLFRYPAVIAKASDSKQKRKTPTSEEEESLASLDKWRLEILPRDLAERRYADGDDDCLRKAEVEKLIRWKLKHGTFRPSLMKLVASNSEDTVRETTARAFEVLSGTSYQDTEALSNKILEALGVLTELQGIGPASASILLSVRHPAHVPFFSDEAYRWLTYTTGNPWTAGIKYNVKEFRMMLSASLELCQRLDVSAVDVERVGWLLGQEASKLDQEVSDATAGSKRKQEKSELADRPADGKLSESQPATNARYSKRTKR</sequence>
<keyword evidence="3" id="KW-1185">Reference proteome</keyword>
<dbReference type="AlphaFoldDB" id="A0A8H3YF81"/>
<protein>
    <submittedName>
        <fullName evidence="2">Uncharacterized protein</fullName>
    </submittedName>
</protein>
<dbReference type="PANTHER" id="PTHR21521:SF0">
    <property type="entry name" value="AMUN, ISOFORM A"/>
    <property type="match status" value="1"/>
</dbReference>
<feature type="compositionally biased region" description="Polar residues" evidence="1">
    <location>
        <begin position="258"/>
        <end position="267"/>
    </location>
</feature>
<dbReference type="PANTHER" id="PTHR21521">
    <property type="entry name" value="AMUN, ISOFORM A"/>
    <property type="match status" value="1"/>
</dbReference>
<proteinExistence type="predicted"/>
<feature type="compositionally biased region" description="Basic and acidic residues" evidence="1">
    <location>
        <begin position="244"/>
        <end position="257"/>
    </location>
</feature>
<feature type="region of interest" description="Disordered" evidence="1">
    <location>
        <begin position="229"/>
        <end position="274"/>
    </location>
</feature>
<reference evidence="2" key="1">
    <citation type="submission" date="2020-07" db="EMBL/GenBank/DDBJ databases">
        <title>Draft Genome Sequence of a Deep-Sea Yeast, Naganishia (Cryptococcus) liquefaciens strain N6.</title>
        <authorList>
            <person name="Han Y.W."/>
            <person name="Kajitani R."/>
            <person name="Morimoto H."/>
            <person name="Parhat M."/>
            <person name="Tsubouchi H."/>
            <person name="Bakenova O."/>
            <person name="Ogata M."/>
            <person name="Argunhan B."/>
            <person name="Aoki R."/>
            <person name="Kajiwara S."/>
            <person name="Itoh T."/>
            <person name="Iwasaki H."/>
        </authorList>
    </citation>
    <scope>NUCLEOTIDE SEQUENCE</scope>
    <source>
        <strain evidence="2">N6</strain>
    </source>
</reference>
<evidence type="ECO:0000313" key="2">
    <source>
        <dbReference type="EMBL" id="GHJ85977.1"/>
    </source>
</evidence>
<dbReference type="EMBL" id="BLZA01000017">
    <property type="protein sequence ID" value="GHJ85977.1"/>
    <property type="molecule type" value="Genomic_DNA"/>
</dbReference>
<evidence type="ECO:0000313" key="3">
    <source>
        <dbReference type="Proteomes" id="UP000620104"/>
    </source>
</evidence>
<dbReference type="Proteomes" id="UP000620104">
    <property type="component" value="Unassembled WGS sequence"/>
</dbReference>
<comment type="caution">
    <text evidence="2">The sequence shown here is derived from an EMBL/GenBank/DDBJ whole genome shotgun (WGS) entry which is preliminary data.</text>
</comment>
<name>A0A8H3YF81_9TREE</name>
<evidence type="ECO:0000256" key="1">
    <source>
        <dbReference type="SAM" id="MobiDB-lite"/>
    </source>
</evidence>
<accession>A0A8H3YF81</accession>
<dbReference type="OrthoDB" id="8249012at2759"/>
<gene>
    <name evidence="2" type="ORF">NliqN6_2379</name>
</gene>